<feature type="compositionally biased region" description="Polar residues" evidence="8">
    <location>
        <begin position="30"/>
        <end position="39"/>
    </location>
</feature>
<sequence>MSDDEDEPRMVHDQHYDESMDVGDGEDVTSVYTPQTSSRRPAGQGSPRGGLKRAKILSIPGFFSLLDIVNNVTHGSTSNFLAPDTTMPTGGMRVPHGQQAHRLQNDSPDDSPRSGENDETQGDSESDPDSSQALHGGGGGQKEYKAPDPNAYDPKMYRDLPVSAEIKDLFKYIEKYQPQDIILETKLKPFIPEFVPAIGDIDAFLKVPRPDGKEDLLGLTVLDEPSSRQSDPHVLGLQMRYTSKQSMGTSVPSNVRSVTNADKNPKAIEEWVHNISKLQKSKTVDTVQYRKYNVRSVTNADKNPKAIEEWVHNISKLQKSKTVDTVQYRKPMPDVDNLMQEWPTQFEELLKEVSVPPADIDTDLSTYTDIACSLLDIPVYESRIQSLHALFTLYLGFKNSEHFKAMMNVSDLPIRRDGNNQEADQMFID</sequence>
<name>A0A813PF34_9BILA</name>
<feature type="compositionally biased region" description="Acidic residues" evidence="8">
    <location>
        <begin position="117"/>
        <end position="128"/>
    </location>
</feature>
<feature type="region of interest" description="Disordered" evidence="8">
    <location>
        <begin position="1"/>
        <end position="51"/>
    </location>
</feature>
<evidence type="ECO:0000256" key="3">
    <source>
        <dbReference type="ARBA" id="ARBA00017206"/>
    </source>
</evidence>
<comment type="caution">
    <text evidence="9">The sequence shown here is derived from an EMBL/GenBank/DDBJ whole genome shotgun (WGS) entry which is preliminary data.</text>
</comment>
<dbReference type="PANTHER" id="PTHR13376:SF0">
    <property type="entry name" value="INTRAFLAGELLAR TRANSPORT PROTEIN 46 HOMOLOG"/>
    <property type="match status" value="1"/>
</dbReference>
<dbReference type="GO" id="GO:0060271">
    <property type="term" value="P:cilium assembly"/>
    <property type="evidence" value="ECO:0007669"/>
    <property type="project" value="TreeGrafter"/>
</dbReference>
<gene>
    <name evidence="9" type="ORF">VCS650_LOCUS1295</name>
</gene>
<dbReference type="Pfam" id="PF12317">
    <property type="entry name" value="IFT46_B_C"/>
    <property type="match status" value="2"/>
</dbReference>
<dbReference type="GO" id="GO:0031514">
    <property type="term" value="C:motile cilium"/>
    <property type="evidence" value="ECO:0007669"/>
    <property type="project" value="TreeGrafter"/>
</dbReference>
<keyword evidence="5" id="KW-0969">Cilium</keyword>
<evidence type="ECO:0000313" key="9">
    <source>
        <dbReference type="EMBL" id="CAF0751967.1"/>
    </source>
</evidence>
<evidence type="ECO:0000313" key="10">
    <source>
        <dbReference type="Proteomes" id="UP000663891"/>
    </source>
</evidence>
<evidence type="ECO:0000256" key="6">
    <source>
        <dbReference type="ARBA" id="ARBA00023212"/>
    </source>
</evidence>
<evidence type="ECO:0000256" key="8">
    <source>
        <dbReference type="SAM" id="MobiDB-lite"/>
    </source>
</evidence>
<keyword evidence="4" id="KW-0963">Cytoplasm</keyword>
<dbReference type="InterPro" id="IPR022088">
    <property type="entry name" value="Intraflagellar_transp_cmplxB"/>
</dbReference>
<dbReference type="GO" id="GO:0042073">
    <property type="term" value="P:intraciliary transport"/>
    <property type="evidence" value="ECO:0007669"/>
    <property type="project" value="InterPro"/>
</dbReference>
<comment type="similarity">
    <text evidence="2">Belongs to the IFT46 family.</text>
</comment>
<dbReference type="GO" id="GO:0030992">
    <property type="term" value="C:intraciliary transport particle B"/>
    <property type="evidence" value="ECO:0007669"/>
    <property type="project" value="TreeGrafter"/>
</dbReference>
<protein>
    <recommendedName>
        <fullName evidence="3">Intraflagellar transport protein 46 homolog</fullName>
    </recommendedName>
</protein>
<evidence type="ECO:0000256" key="5">
    <source>
        <dbReference type="ARBA" id="ARBA00023069"/>
    </source>
</evidence>
<dbReference type="EMBL" id="CAJNON010000006">
    <property type="protein sequence ID" value="CAF0751967.1"/>
    <property type="molecule type" value="Genomic_DNA"/>
</dbReference>
<evidence type="ECO:0000256" key="4">
    <source>
        <dbReference type="ARBA" id="ARBA00022490"/>
    </source>
</evidence>
<feature type="region of interest" description="Disordered" evidence="8">
    <location>
        <begin position="78"/>
        <end position="156"/>
    </location>
</feature>
<keyword evidence="6" id="KW-0206">Cytoskeleton</keyword>
<evidence type="ECO:0000256" key="1">
    <source>
        <dbReference type="ARBA" id="ARBA00004120"/>
    </source>
</evidence>
<dbReference type="PANTHER" id="PTHR13376">
    <property type="entry name" value="INTRAFLAGELLAR TRANSPORT PROTEIN 46 HOMOLOG"/>
    <property type="match status" value="1"/>
</dbReference>
<dbReference type="GO" id="GO:0005815">
    <property type="term" value="C:microtubule organizing center"/>
    <property type="evidence" value="ECO:0007669"/>
    <property type="project" value="TreeGrafter"/>
</dbReference>
<accession>A0A813PF34</accession>
<organism evidence="9 10">
    <name type="scientific">Adineta steineri</name>
    <dbReference type="NCBI Taxonomy" id="433720"/>
    <lineage>
        <taxon>Eukaryota</taxon>
        <taxon>Metazoa</taxon>
        <taxon>Spiralia</taxon>
        <taxon>Gnathifera</taxon>
        <taxon>Rotifera</taxon>
        <taxon>Eurotatoria</taxon>
        <taxon>Bdelloidea</taxon>
        <taxon>Adinetida</taxon>
        <taxon>Adinetidae</taxon>
        <taxon>Adineta</taxon>
    </lineage>
</organism>
<dbReference type="Proteomes" id="UP000663891">
    <property type="component" value="Unassembled WGS sequence"/>
</dbReference>
<dbReference type="AlphaFoldDB" id="A0A813PF34"/>
<dbReference type="OrthoDB" id="2119217at2759"/>
<proteinExistence type="inferred from homology"/>
<keyword evidence="7" id="KW-0966">Cell projection</keyword>
<evidence type="ECO:0000256" key="7">
    <source>
        <dbReference type="ARBA" id="ARBA00023273"/>
    </source>
</evidence>
<reference evidence="9" key="1">
    <citation type="submission" date="2021-02" db="EMBL/GenBank/DDBJ databases">
        <authorList>
            <person name="Nowell W R."/>
        </authorList>
    </citation>
    <scope>NUCLEOTIDE SEQUENCE</scope>
</reference>
<comment type="subcellular location">
    <subcellularLocation>
        <location evidence="1">Cytoplasm</location>
        <location evidence="1">Cytoskeleton</location>
        <location evidence="1">Cilium basal body</location>
    </subcellularLocation>
</comment>
<feature type="compositionally biased region" description="Basic and acidic residues" evidence="8">
    <location>
        <begin position="8"/>
        <end position="18"/>
    </location>
</feature>
<evidence type="ECO:0000256" key="2">
    <source>
        <dbReference type="ARBA" id="ARBA00007700"/>
    </source>
</evidence>